<feature type="domain" description="CCHC FOG-type" evidence="14">
    <location>
        <begin position="731"/>
        <end position="764"/>
    </location>
</feature>
<keyword evidence="6" id="KW-0862">Zinc</keyword>
<dbReference type="PANTHER" id="PTHR12958">
    <property type="entry name" value="FRIEND OF GATA2-RELATED"/>
    <property type="match status" value="1"/>
</dbReference>
<feature type="compositionally biased region" description="Low complexity" evidence="12">
    <location>
        <begin position="505"/>
        <end position="514"/>
    </location>
</feature>
<evidence type="ECO:0000256" key="11">
    <source>
        <dbReference type="PROSITE-ProRule" id="PRU00042"/>
    </source>
</evidence>
<dbReference type="PANTHER" id="PTHR12958:SF3">
    <property type="entry name" value="ZINC FINGER PROTEIN USH"/>
    <property type="match status" value="1"/>
</dbReference>
<keyword evidence="7" id="KW-0805">Transcription regulation</keyword>
<evidence type="ECO:0000256" key="9">
    <source>
        <dbReference type="ARBA" id="ARBA00023163"/>
    </source>
</evidence>
<keyword evidence="16" id="KW-1185">Reference proteome</keyword>
<keyword evidence="5 11" id="KW-0863">Zinc-finger</keyword>
<feature type="compositionally biased region" description="Low complexity" evidence="12">
    <location>
        <begin position="289"/>
        <end position="307"/>
    </location>
</feature>
<dbReference type="EMBL" id="WJQU01000001">
    <property type="protein sequence ID" value="KAJ6648212.1"/>
    <property type="molecule type" value="Genomic_DNA"/>
</dbReference>
<keyword evidence="2" id="KW-0678">Repressor</keyword>
<feature type="region of interest" description="Disordered" evidence="12">
    <location>
        <begin position="361"/>
        <end position="392"/>
    </location>
</feature>
<feature type="compositionally biased region" description="Polar residues" evidence="12">
    <location>
        <begin position="410"/>
        <end position="430"/>
    </location>
</feature>
<dbReference type="GO" id="GO:0000122">
    <property type="term" value="P:negative regulation of transcription by RNA polymerase II"/>
    <property type="evidence" value="ECO:0007669"/>
    <property type="project" value="TreeGrafter"/>
</dbReference>
<feature type="region of interest" description="Disordered" evidence="12">
    <location>
        <begin position="408"/>
        <end position="435"/>
    </location>
</feature>
<evidence type="ECO:0000313" key="15">
    <source>
        <dbReference type="EMBL" id="KAJ6648212.1"/>
    </source>
</evidence>
<organism evidence="15 16">
    <name type="scientific">Pseudolycoriella hygida</name>
    <dbReference type="NCBI Taxonomy" id="35572"/>
    <lineage>
        <taxon>Eukaryota</taxon>
        <taxon>Metazoa</taxon>
        <taxon>Ecdysozoa</taxon>
        <taxon>Arthropoda</taxon>
        <taxon>Hexapoda</taxon>
        <taxon>Insecta</taxon>
        <taxon>Pterygota</taxon>
        <taxon>Neoptera</taxon>
        <taxon>Endopterygota</taxon>
        <taxon>Diptera</taxon>
        <taxon>Nematocera</taxon>
        <taxon>Sciaroidea</taxon>
        <taxon>Sciaridae</taxon>
        <taxon>Pseudolycoriella</taxon>
    </lineage>
</organism>
<dbReference type="SUPFAM" id="SSF57667">
    <property type="entry name" value="beta-beta-alpha zinc fingers"/>
    <property type="match status" value="2"/>
</dbReference>
<dbReference type="OrthoDB" id="8742770at2759"/>
<dbReference type="InterPro" id="IPR013087">
    <property type="entry name" value="Znf_C2H2_type"/>
</dbReference>
<feature type="region of interest" description="Disordered" evidence="12">
    <location>
        <begin position="608"/>
        <end position="633"/>
    </location>
</feature>
<comment type="caution">
    <text evidence="15">The sequence shown here is derived from an EMBL/GenBank/DDBJ whole genome shotgun (WGS) entry which is preliminary data.</text>
</comment>
<dbReference type="Proteomes" id="UP001151699">
    <property type="component" value="Chromosome A"/>
</dbReference>
<dbReference type="GO" id="GO:0008270">
    <property type="term" value="F:zinc ion binding"/>
    <property type="evidence" value="ECO:0007669"/>
    <property type="project" value="UniProtKB-KW"/>
</dbReference>
<feature type="domain" description="CCHC FOG-type" evidence="14">
    <location>
        <begin position="790"/>
        <end position="823"/>
    </location>
</feature>
<dbReference type="SMART" id="SM00355">
    <property type="entry name" value="ZnF_C2H2"/>
    <property type="match status" value="3"/>
</dbReference>
<dbReference type="InterPro" id="IPR036236">
    <property type="entry name" value="Znf_C2H2_sf"/>
</dbReference>
<feature type="region of interest" description="Disordered" evidence="12">
    <location>
        <begin position="505"/>
        <end position="526"/>
    </location>
</feature>
<evidence type="ECO:0000256" key="7">
    <source>
        <dbReference type="ARBA" id="ARBA00023015"/>
    </source>
</evidence>
<dbReference type="InterPro" id="IPR034731">
    <property type="entry name" value="Znf_CCHC_FOG"/>
</dbReference>
<evidence type="ECO:0000256" key="1">
    <source>
        <dbReference type="ARBA" id="ARBA00004123"/>
    </source>
</evidence>
<feature type="region of interest" description="Disordered" evidence="12">
    <location>
        <begin position="142"/>
        <end position="165"/>
    </location>
</feature>
<dbReference type="GO" id="GO:0009653">
    <property type="term" value="P:anatomical structure morphogenesis"/>
    <property type="evidence" value="ECO:0007669"/>
    <property type="project" value="UniProtKB-ARBA"/>
</dbReference>
<keyword evidence="9" id="KW-0804">Transcription</keyword>
<evidence type="ECO:0000256" key="12">
    <source>
        <dbReference type="SAM" id="MobiDB-lite"/>
    </source>
</evidence>
<dbReference type="AlphaFoldDB" id="A0A9Q0NDC1"/>
<evidence type="ECO:0000313" key="16">
    <source>
        <dbReference type="Proteomes" id="UP001151699"/>
    </source>
</evidence>
<keyword evidence="8" id="KW-0238">DNA-binding</keyword>
<dbReference type="InterPro" id="IPR026805">
    <property type="entry name" value="GW182_M_dom"/>
</dbReference>
<dbReference type="PROSITE" id="PS51810">
    <property type="entry name" value="ZF_CCHC_FOG"/>
    <property type="match status" value="2"/>
</dbReference>
<keyword evidence="3" id="KW-0479">Metal-binding</keyword>
<name>A0A9Q0NDC1_9DIPT</name>
<feature type="compositionally biased region" description="Polar residues" evidence="12">
    <location>
        <begin position="515"/>
        <end position="524"/>
    </location>
</feature>
<evidence type="ECO:0000256" key="2">
    <source>
        <dbReference type="ARBA" id="ARBA00022491"/>
    </source>
</evidence>
<accession>A0A9Q0NDC1</accession>
<dbReference type="GO" id="GO:0005634">
    <property type="term" value="C:nucleus"/>
    <property type="evidence" value="ECO:0007669"/>
    <property type="project" value="UniProtKB-SubCell"/>
</dbReference>
<sequence length="946" mass="104266">MSRGYMVNTNIQIGNVRPAYQVQKAAHMTPEQQKLELFIEQVQLVIKNGFLSPKILKEPIASDTFYLVEMLIHYVTEYGKTRSLSSAGDNPMVYNEMLNDYMRKINLIQKEISICQMQNAEQKRKQQEIVDSYVKEQYMSKFHGQSPSKPHDPTVSGTDSTITNKYEASPSSANAIVLRGENERYVQRQADPFTQQQFVKSSWSSHNQNNILEFPICGYLFVGKFEGTFCFIFLGKEVCCSDAVMSFACKERKIVQDQDADNAAEKQSQTADINIEMISSRSPSSIDETSPSFSNCSSPTSPSTNDNLDQPQIEPKSPKITNNVDIKQEIPLPKLRLNVMLAADPALQPEAKDLKVIRMNKANDDDQINHNSDERDDDVRQSNDAHPRMVNDKVDNYMPQLSEPIINVEAPSTTPAPKSNASKSGSQSPSEIAKSPPVISPPYLALPTNPIVIIPYSLIRGASVLPGLLTSVSPATSNPDLTCFILKNGTLNPIAQALAVQSQVSPVPQRSQTPNNIGSNSTSADPIVHTIPNELLKAKRKEGSTRESTTPLDLSVRRLSSEMLPHRERSISFSSCLSGDHGRLSIDMMMEGKENLSIDSNSVTPEQIVCAPSLPGSPPLTPSPKRSSHSPRGILAASPNSIHSSNHTQTAMIRQLIPSDLAARLSEPSLNLHSPKPLFDRQSAELTLRLSTATNASGNHLENSQNKSTPLTINKKAGSSNPLTIGTPQIFVKQGVSKCKECNIVFCKYENYLAHKKHYCSARNLDDKEGSKPSPPPSPSATNSSGGAAPLAYQQLICAACGIKFTSLDNLSAHQMYYCPKRIEIPLQTPLKEKCTNGMRTHIRMHFDKKSTDFNEEHYISCILEEDVLEIPPVAQIVQTESAQPQLHCCDKCNYSSTYKGNVVRHIKLVHTQSQVHSLSPKLGEGGESLIENSAKQAALSRYGKQ</sequence>
<dbReference type="Pfam" id="PF12938">
    <property type="entry name" value="M_domain"/>
    <property type="match status" value="1"/>
</dbReference>
<dbReference type="GO" id="GO:0061629">
    <property type="term" value="F:RNA polymerase II-specific DNA-binding transcription factor binding"/>
    <property type="evidence" value="ECO:0007669"/>
    <property type="project" value="InterPro"/>
</dbReference>
<evidence type="ECO:0000256" key="3">
    <source>
        <dbReference type="ARBA" id="ARBA00022723"/>
    </source>
</evidence>
<feature type="region of interest" description="Disordered" evidence="12">
    <location>
        <begin position="281"/>
        <end position="325"/>
    </location>
</feature>
<dbReference type="InterPro" id="IPR039746">
    <property type="entry name" value="FOG"/>
</dbReference>
<feature type="domain" description="C2H2-type" evidence="13">
    <location>
        <begin position="888"/>
        <end position="916"/>
    </location>
</feature>
<feature type="compositionally biased region" description="Polar residues" evidence="12">
    <location>
        <begin position="155"/>
        <end position="165"/>
    </location>
</feature>
<keyword evidence="10" id="KW-0539">Nucleus</keyword>
<evidence type="ECO:0000256" key="8">
    <source>
        <dbReference type="ARBA" id="ARBA00023125"/>
    </source>
</evidence>
<evidence type="ECO:0000259" key="14">
    <source>
        <dbReference type="PROSITE" id="PS51810"/>
    </source>
</evidence>
<evidence type="ECO:0000256" key="5">
    <source>
        <dbReference type="ARBA" id="ARBA00022771"/>
    </source>
</evidence>
<dbReference type="GO" id="GO:0003677">
    <property type="term" value="F:DNA binding"/>
    <property type="evidence" value="ECO:0007669"/>
    <property type="project" value="UniProtKB-KW"/>
</dbReference>
<feature type="non-terminal residue" evidence="15">
    <location>
        <position position="946"/>
    </location>
</feature>
<evidence type="ECO:0000256" key="10">
    <source>
        <dbReference type="ARBA" id="ARBA00023242"/>
    </source>
</evidence>
<evidence type="ECO:0000256" key="4">
    <source>
        <dbReference type="ARBA" id="ARBA00022737"/>
    </source>
</evidence>
<feature type="region of interest" description="Disordered" evidence="12">
    <location>
        <begin position="764"/>
        <end position="786"/>
    </location>
</feature>
<gene>
    <name evidence="15" type="primary">ush</name>
    <name evidence="15" type="ORF">Bhyg_03439</name>
</gene>
<dbReference type="PROSITE" id="PS50157">
    <property type="entry name" value="ZINC_FINGER_C2H2_2"/>
    <property type="match status" value="1"/>
</dbReference>
<proteinExistence type="predicted"/>
<keyword evidence="4" id="KW-0677">Repeat</keyword>
<comment type="subcellular location">
    <subcellularLocation>
        <location evidence="1">Nucleus</location>
    </subcellularLocation>
</comment>
<reference evidence="15" key="1">
    <citation type="submission" date="2022-07" db="EMBL/GenBank/DDBJ databases">
        <authorList>
            <person name="Trinca V."/>
            <person name="Uliana J.V.C."/>
            <person name="Torres T.T."/>
            <person name="Ward R.J."/>
            <person name="Monesi N."/>
        </authorList>
    </citation>
    <scope>NUCLEOTIDE SEQUENCE</scope>
    <source>
        <strain evidence="15">HSMRA1968</strain>
        <tissue evidence="15">Whole embryos</tissue>
    </source>
</reference>
<evidence type="ECO:0000259" key="13">
    <source>
        <dbReference type="PROSITE" id="PS50157"/>
    </source>
</evidence>
<dbReference type="GO" id="GO:0045944">
    <property type="term" value="P:positive regulation of transcription by RNA polymerase II"/>
    <property type="evidence" value="ECO:0007669"/>
    <property type="project" value="TreeGrafter"/>
</dbReference>
<dbReference type="GO" id="GO:0007507">
    <property type="term" value="P:heart development"/>
    <property type="evidence" value="ECO:0007669"/>
    <property type="project" value="TreeGrafter"/>
</dbReference>
<protein>
    <submittedName>
        <fullName evidence="15">Zinc finger protein</fullName>
    </submittedName>
</protein>
<evidence type="ECO:0000256" key="6">
    <source>
        <dbReference type="ARBA" id="ARBA00022833"/>
    </source>
</evidence>
<dbReference type="GO" id="GO:0030154">
    <property type="term" value="P:cell differentiation"/>
    <property type="evidence" value="ECO:0007669"/>
    <property type="project" value="UniProtKB-ARBA"/>
</dbReference>